<dbReference type="Proteomes" id="UP001148299">
    <property type="component" value="Unassembled WGS sequence"/>
</dbReference>
<evidence type="ECO:0000256" key="1">
    <source>
        <dbReference type="SAM" id="MobiDB-lite"/>
    </source>
</evidence>
<reference evidence="2" key="1">
    <citation type="submission" date="2022-12" db="EMBL/GenBank/DDBJ databases">
        <authorList>
            <person name="Petersen C."/>
        </authorList>
    </citation>
    <scope>NUCLEOTIDE SEQUENCE</scope>
    <source>
        <strain evidence="2">IBT 35675</strain>
    </source>
</reference>
<evidence type="ECO:0000313" key="3">
    <source>
        <dbReference type="Proteomes" id="UP001148299"/>
    </source>
</evidence>
<protein>
    <submittedName>
        <fullName evidence="2">Uncharacterized protein</fullName>
    </submittedName>
</protein>
<proteinExistence type="predicted"/>
<feature type="compositionally biased region" description="Acidic residues" evidence="1">
    <location>
        <begin position="273"/>
        <end position="291"/>
    </location>
</feature>
<organism evidence="2 3">
    <name type="scientific">Penicillium brevicompactum</name>
    <dbReference type="NCBI Taxonomy" id="5074"/>
    <lineage>
        <taxon>Eukaryota</taxon>
        <taxon>Fungi</taxon>
        <taxon>Dikarya</taxon>
        <taxon>Ascomycota</taxon>
        <taxon>Pezizomycotina</taxon>
        <taxon>Eurotiomycetes</taxon>
        <taxon>Eurotiomycetidae</taxon>
        <taxon>Eurotiales</taxon>
        <taxon>Aspergillaceae</taxon>
        <taxon>Penicillium</taxon>
    </lineage>
</organism>
<reference evidence="2" key="2">
    <citation type="journal article" date="2023" name="IMA Fungus">
        <title>Comparative genomic study of the Penicillium genus elucidates a diverse pangenome and 15 lateral gene transfer events.</title>
        <authorList>
            <person name="Petersen C."/>
            <person name="Sorensen T."/>
            <person name="Nielsen M.R."/>
            <person name="Sondergaard T.E."/>
            <person name="Sorensen J.L."/>
            <person name="Fitzpatrick D.A."/>
            <person name="Frisvad J.C."/>
            <person name="Nielsen K.L."/>
        </authorList>
    </citation>
    <scope>NUCLEOTIDE SEQUENCE</scope>
    <source>
        <strain evidence="2">IBT 35675</strain>
    </source>
</reference>
<feature type="compositionally biased region" description="Basic and acidic residues" evidence="1">
    <location>
        <begin position="263"/>
        <end position="272"/>
    </location>
</feature>
<accession>A0A9W9QQA2</accession>
<name>A0A9W9QQA2_PENBR</name>
<comment type="caution">
    <text evidence="2">The sequence shown here is derived from an EMBL/GenBank/DDBJ whole genome shotgun (WGS) entry which is preliminary data.</text>
</comment>
<evidence type="ECO:0000313" key="2">
    <source>
        <dbReference type="EMBL" id="KAJ5342286.1"/>
    </source>
</evidence>
<sequence length="406" mass="46197">MFLPKLTPKGNKALRDNRDFVRSQLKHYGVDIDEHKYSGQGTKILKSALQAGKCDRVPDYIAQLEKELHSKWLSQRSPEELAGDPDWAMQRYFLSDGQPDRSKTTSVIGIPLDRFSEYRSGKMIEAAKEVAGLHHKRVVGLQNQVIYMRWVKEDVEKAVTGHCKQEGAALKAKENARTSKQRKRHMDYLNSRSKNKSKVTPIGSYIVDSKEIEDQWPDAVEDMGIEIHATDTPGVFQGDFNFGAAEGVMFLCADESTLKEYCSRPEHDRGDEWYDSWEDEDSEDEETDDNDLQMNPEQGTKRSSKTSKSSQQTKKPKVEKGQALNYFLQLKSRETGEGEIDYQPNDGTLEFHDGRLVSFSGDTDLSHVGECSFFARKVSDVPHPSGENWSNFSEQAYNHACVARWH</sequence>
<dbReference type="AlphaFoldDB" id="A0A9W9QQA2"/>
<feature type="region of interest" description="Disordered" evidence="1">
    <location>
        <begin position="263"/>
        <end position="318"/>
    </location>
</feature>
<keyword evidence="3" id="KW-1185">Reference proteome</keyword>
<gene>
    <name evidence="2" type="ORF">N7541_011410</name>
</gene>
<dbReference type="EMBL" id="JAPZBR010000008">
    <property type="protein sequence ID" value="KAJ5342286.1"/>
    <property type="molecule type" value="Genomic_DNA"/>
</dbReference>